<comment type="catalytic activity">
    <reaction evidence="20">
        <text>hydrogencarbonate + acetyl-CoA + ATP = malonyl-CoA + ADP + phosphate + H(+)</text>
        <dbReference type="Rhea" id="RHEA:11308"/>
        <dbReference type="ChEBI" id="CHEBI:15378"/>
        <dbReference type="ChEBI" id="CHEBI:17544"/>
        <dbReference type="ChEBI" id="CHEBI:30616"/>
        <dbReference type="ChEBI" id="CHEBI:43474"/>
        <dbReference type="ChEBI" id="CHEBI:57288"/>
        <dbReference type="ChEBI" id="CHEBI:57384"/>
        <dbReference type="ChEBI" id="CHEBI:456216"/>
        <dbReference type="EC" id="6.4.1.2"/>
    </reaction>
</comment>
<evidence type="ECO:0000256" key="16">
    <source>
        <dbReference type="ARBA" id="ARBA00023160"/>
    </source>
</evidence>
<dbReference type="InterPro" id="IPR011764">
    <property type="entry name" value="Biotin_carboxylation_dom"/>
</dbReference>
<dbReference type="Pfam" id="PF00289">
    <property type="entry name" value="Biotin_carb_N"/>
    <property type="match status" value="1"/>
</dbReference>
<dbReference type="Pfam" id="PF08326">
    <property type="entry name" value="ACC_central"/>
    <property type="match status" value="1"/>
</dbReference>
<proteinExistence type="predicted"/>
<dbReference type="Gene3D" id="3.30.470.20">
    <property type="entry name" value="ATP-grasp fold, B domain"/>
    <property type="match status" value="1"/>
</dbReference>
<evidence type="ECO:0000256" key="17">
    <source>
        <dbReference type="ARBA" id="ARBA00023211"/>
    </source>
</evidence>
<feature type="compositionally biased region" description="Basic residues" evidence="24">
    <location>
        <begin position="2567"/>
        <end position="2580"/>
    </location>
</feature>
<dbReference type="InterPro" id="IPR029045">
    <property type="entry name" value="ClpP/crotonase-like_dom_sf"/>
</dbReference>
<dbReference type="SUPFAM" id="SSF51246">
    <property type="entry name" value="Rudiment single hybrid motif"/>
    <property type="match status" value="1"/>
</dbReference>
<accession>A0A9E7LD50</accession>
<dbReference type="PANTHER" id="PTHR45728:SF3">
    <property type="entry name" value="ACETYL-COA CARBOXYLASE"/>
    <property type="match status" value="1"/>
</dbReference>
<dbReference type="InterPro" id="IPR049076">
    <property type="entry name" value="ACCA"/>
</dbReference>
<evidence type="ECO:0000256" key="8">
    <source>
        <dbReference type="ARBA" id="ARBA00022553"/>
    </source>
</evidence>
<evidence type="ECO:0000256" key="5">
    <source>
        <dbReference type="ARBA" id="ARBA00022490"/>
    </source>
</evidence>
<feature type="domain" description="CoA carboxyltransferase N-terminal" evidence="29">
    <location>
        <begin position="1615"/>
        <end position="1955"/>
    </location>
</feature>
<comment type="subunit">
    <text evidence="4">Homodimer.</text>
</comment>
<gene>
    <name evidence="31" type="ORF">MUK42_03164</name>
</gene>
<evidence type="ECO:0000256" key="18">
    <source>
        <dbReference type="ARBA" id="ARBA00023267"/>
    </source>
</evidence>
<dbReference type="PANTHER" id="PTHR45728">
    <property type="entry name" value="ACETYL-COA CARBOXYLASE, ISOFORM A"/>
    <property type="match status" value="1"/>
</dbReference>
<evidence type="ECO:0000256" key="14">
    <source>
        <dbReference type="ARBA" id="ARBA00022842"/>
    </source>
</evidence>
<evidence type="ECO:0000256" key="11">
    <source>
        <dbReference type="ARBA" id="ARBA00022741"/>
    </source>
</evidence>
<dbReference type="InterPro" id="IPR005481">
    <property type="entry name" value="BC-like_N"/>
</dbReference>
<keyword evidence="18" id="KW-0092">Biotin</keyword>
<dbReference type="SMART" id="SM00878">
    <property type="entry name" value="Biotin_carb_C"/>
    <property type="match status" value="1"/>
</dbReference>
<evidence type="ECO:0000256" key="2">
    <source>
        <dbReference type="ARBA" id="ARBA00004514"/>
    </source>
</evidence>
<dbReference type="OrthoDB" id="196847at2759"/>
<keyword evidence="7" id="KW-0021">Allosteric enzyme</keyword>
<evidence type="ECO:0000256" key="12">
    <source>
        <dbReference type="ARBA" id="ARBA00022832"/>
    </source>
</evidence>
<dbReference type="Gene3D" id="2.40.50.100">
    <property type="match status" value="1"/>
</dbReference>
<evidence type="ECO:0000256" key="1">
    <source>
        <dbReference type="ARBA" id="ARBA00001953"/>
    </source>
</evidence>
<dbReference type="PROSITE" id="PS00867">
    <property type="entry name" value="CPSASE_2"/>
    <property type="match status" value="1"/>
</dbReference>
<dbReference type="SUPFAM" id="SSF52440">
    <property type="entry name" value="PreATP-grasp domain"/>
    <property type="match status" value="1"/>
</dbReference>
<keyword evidence="25" id="KW-0732">Signal</keyword>
<evidence type="ECO:0000256" key="7">
    <source>
        <dbReference type="ARBA" id="ARBA00022533"/>
    </source>
</evidence>
<name>A0A9E7LD50_9LILI</name>
<dbReference type="GO" id="GO:0005524">
    <property type="term" value="F:ATP binding"/>
    <property type="evidence" value="ECO:0007669"/>
    <property type="project" value="UniProtKB-UniRule"/>
</dbReference>
<dbReference type="Pfam" id="PF01039">
    <property type="entry name" value="Carboxyl_trans"/>
    <property type="match status" value="1"/>
</dbReference>
<dbReference type="InterPro" id="IPR011054">
    <property type="entry name" value="Rudment_hybrid_motif"/>
</dbReference>
<dbReference type="GO" id="GO:0004075">
    <property type="term" value="F:biotin carboxylase activity"/>
    <property type="evidence" value="ECO:0007669"/>
    <property type="project" value="UniProtKB-EC"/>
</dbReference>
<keyword evidence="32" id="KW-1185">Reference proteome</keyword>
<dbReference type="Gene3D" id="3.90.1770.10">
    <property type="entry name" value="PreATP-grasp domain"/>
    <property type="match status" value="1"/>
</dbReference>
<dbReference type="Pfam" id="PF02786">
    <property type="entry name" value="CPSase_L_D2"/>
    <property type="match status" value="2"/>
</dbReference>
<reference evidence="31" key="1">
    <citation type="submission" date="2022-05" db="EMBL/GenBank/DDBJ databases">
        <title>The Musa troglodytarum L. genome provides insights into the mechanism of non-climacteric behaviour and enrichment of carotenoids.</title>
        <authorList>
            <person name="Wang J."/>
        </authorList>
    </citation>
    <scope>NUCLEOTIDE SEQUENCE</scope>
    <source>
        <tissue evidence="31">Leaf</tissue>
    </source>
</reference>
<dbReference type="EMBL" id="CP097511">
    <property type="protein sequence ID" value="URE46340.1"/>
    <property type="molecule type" value="Genomic_DNA"/>
</dbReference>
<dbReference type="InterPro" id="IPR000089">
    <property type="entry name" value="Biotin_lipoyl"/>
</dbReference>
<feature type="signal peptide" evidence="25">
    <location>
        <begin position="1"/>
        <end position="27"/>
    </location>
</feature>
<dbReference type="PROSITE" id="PS50979">
    <property type="entry name" value="BC"/>
    <property type="match status" value="1"/>
</dbReference>
<dbReference type="InterPro" id="IPR005479">
    <property type="entry name" value="CPAse_ATP-bd"/>
</dbReference>
<comment type="function">
    <text evidence="22">Multifunctional enzyme that catalyzes the carboxylation of acetyl-CoA, forming malonyl-CoA, which is used in the plastid for fatty acid synthesis and in the cytosol in various biosynthetic pathways including fatty acid elongation.</text>
</comment>
<evidence type="ECO:0000256" key="24">
    <source>
        <dbReference type="SAM" id="MobiDB-lite"/>
    </source>
</evidence>
<dbReference type="InterPro" id="IPR005482">
    <property type="entry name" value="Biotin_COase_C"/>
</dbReference>
<dbReference type="Pfam" id="PF00364">
    <property type="entry name" value="Biotin_lipoyl"/>
    <property type="match status" value="1"/>
</dbReference>
<dbReference type="Pfam" id="PF02785">
    <property type="entry name" value="Biotin_carb_C"/>
    <property type="match status" value="1"/>
</dbReference>
<evidence type="ECO:0000256" key="22">
    <source>
        <dbReference type="ARBA" id="ARBA00057508"/>
    </source>
</evidence>
<feature type="region of interest" description="Disordered" evidence="24">
    <location>
        <begin position="2566"/>
        <end position="2599"/>
    </location>
</feature>
<dbReference type="SUPFAM" id="SSF51230">
    <property type="entry name" value="Single hybrid motif"/>
    <property type="match status" value="1"/>
</dbReference>
<dbReference type="GO" id="GO:0003989">
    <property type="term" value="F:acetyl-CoA carboxylase activity"/>
    <property type="evidence" value="ECO:0007669"/>
    <property type="project" value="UniProtKB-EC"/>
</dbReference>
<keyword evidence="19" id="KW-0511">Multifunctional enzyme</keyword>
<dbReference type="PROSITE" id="PS50975">
    <property type="entry name" value="ATP_GRASP"/>
    <property type="match status" value="2"/>
</dbReference>
<dbReference type="Gene3D" id="2.40.460.10">
    <property type="entry name" value="Biotin dependent carboxylase carboxyltransferase"/>
    <property type="match status" value="1"/>
</dbReference>
<comment type="catalytic activity">
    <reaction evidence="21">
        <text>N(6)-biotinyl-L-lysyl-[protein] + hydrogencarbonate + ATP = N(6)-carboxybiotinyl-L-lysyl-[protein] + ADP + phosphate + H(+)</text>
        <dbReference type="Rhea" id="RHEA:13501"/>
        <dbReference type="Rhea" id="RHEA-COMP:10505"/>
        <dbReference type="Rhea" id="RHEA-COMP:10506"/>
        <dbReference type="ChEBI" id="CHEBI:15378"/>
        <dbReference type="ChEBI" id="CHEBI:17544"/>
        <dbReference type="ChEBI" id="CHEBI:30616"/>
        <dbReference type="ChEBI" id="CHEBI:43474"/>
        <dbReference type="ChEBI" id="CHEBI:83144"/>
        <dbReference type="ChEBI" id="CHEBI:83145"/>
        <dbReference type="ChEBI" id="CHEBI:456216"/>
        <dbReference type="EC" id="6.3.4.14"/>
    </reaction>
</comment>
<feature type="chain" id="PRO_5038345366" evidence="25">
    <location>
        <begin position="28"/>
        <end position="2684"/>
    </location>
</feature>
<comment type="cofactor">
    <cofactor evidence="1">
        <name>biotin</name>
        <dbReference type="ChEBI" id="CHEBI:57586"/>
    </cofactor>
</comment>
<dbReference type="GO" id="GO:0046872">
    <property type="term" value="F:metal ion binding"/>
    <property type="evidence" value="ECO:0007669"/>
    <property type="project" value="UniProtKB-KW"/>
</dbReference>
<keyword evidence="6" id="KW-0444">Lipid biosynthesis</keyword>
<evidence type="ECO:0000256" key="3">
    <source>
        <dbReference type="ARBA" id="ARBA00004956"/>
    </source>
</evidence>
<evidence type="ECO:0000259" key="28">
    <source>
        <dbReference type="PROSITE" id="PS50979"/>
    </source>
</evidence>
<evidence type="ECO:0000256" key="4">
    <source>
        <dbReference type="ARBA" id="ARBA00011738"/>
    </source>
</evidence>
<feature type="domain" description="CoA carboxyltransferase C-terminal" evidence="30">
    <location>
        <begin position="1959"/>
        <end position="2274"/>
    </location>
</feature>
<dbReference type="InterPro" id="IPR011761">
    <property type="entry name" value="ATP-grasp"/>
</dbReference>
<dbReference type="FunFam" id="3.30.470.20:FF:000043">
    <property type="entry name" value="acetyl-CoA carboxylase 1-like"/>
    <property type="match status" value="1"/>
</dbReference>
<keyword evidence="17" id="KW-0464">Manganese</keyword>
<keyword evidence="12" id="KW-0276">Fatty acid metabolism</keyword>
<evidence type="ECO:0000256" key="23">
    <source>
        <dbReference type="PROSITE-ProRule" id="PRU00409"/>
    </source>
</evidence>
<evidence type="ECO:0000256" key="9">
    <source>
        <dbReference type="ARBA" id="ARBA00022598"/>
    </source>
</evidence>
<dbReference type="GO" id="GO:0005829">
    <property type="term" value="C:cytosol"/>
    <property type="evidence" value="ECO:0007669"/>
    <property type="project" value="UniProtKB-SubCell"/>
</dbReference>
<dbReference type="Gene3D" id="3.40.50.20">
    <property type="match status" value="1"/>
</dbReference>
<dbReference type="FunFam" id="3.90.226.10:FF:000010">
    <property type="entry name" value="acetyl-CoA carboxylase isoform X2"/>
    <property type="match status" value="1"/>
</dbReference>
<keyword evidence="5" id="KW-0963">Cytoplasm</keyword>
<dbReference type="Gene3D" id="3.30.1490.20">
    <property type="entry name" value="ATP-grasp fold, A domain"/>
    <property type="match status" value="1"/>
</dbReference>
<dbReference type="SUPFAM" id="SSF56059">
    <property type="entry name" value="Glutathione synthetase ATP-binding domain-like"/>
    <property type="match status" value="1"/>
</dbReference>
<keyword evidence="15" id="KW-0443">Lipid metabolism</keyword>
<comment type="subcellular location">
    <subcellularLocation>
        <location evidence="2">Cytoplasm</location>
        <location evidence="2">Cytosol</location>
    </subcellularLocation>
</comment>
<comment type="pathway">
    <text evidence="3">Lipid metabolism; malonyl-CoA biosynthesis; malonyl-CoA from acetyl-CoA: step 1/1.</text>
</comment>
<evidence type="ECO:0000256" key="13">
    <source>
        <dbReference type="ARBA" id="ARBA00022840"/>
    </source>
</evidence>
<dbReference type="Gene3D" id="3.90.226.10">
    <property type="entry name" value="2-enoyl-CoA Hydratase, Chain A, domain 1"/>
    <property type="match status" value="2"/>
</dbReference>
<keyword evidence="14" id="KW-0460">Magnesium</keyword>
<keyword evidence="16" id="KW-0275">Fatty acid biosynthesis</keyword>
<evidence type="ECO:0000259" key="29">
    <source>
        <dbReference type="PROSITE" id="PS50980"/>
    </source>
</evidence>
<keyword evidence="8" id="KW-0597">Phosphoprotein</keyword>
<keyword evidence="9" id="KW-0436">Ligase</keyword>
<dbReference type="InterPro" id="IPR011053">
    <property type="entry name" value="Single_hybrid_motif"/>
</dbReference>
<keyword evidence="13 23" id="KW-0067">ATP-binding</keyword>
<dbReference type="InterPro" id="IPR011762">
    <property type="entry name" value="COA_CT_N"/>
</dbReference>
<evidence type="ECO:0000256" key="21">
    <source>
        <dbReference type="ARBA" id="ARBA00048600"/>
    </source>
</evidence>
<dbReference type="GO" id="GO:0006633">
    <property type="term" value="P:fatty acid biosynthetic process"/>
    <property type="evidence" value="ECO:0007669"/>
    <property type="project" value="UniProtKB-KW"/>
</dbReference>
<dbReference type="PROSITE" id="PS50968">
    <property type="entry name" value="BIOTINYL_LIPOYL"/>
    <property type="match status" value="1"/>
</dbReference>
<dbReference type="InterPro" id="IPR034733">
    <property type="entry name" value="AcCoA_carboxyl_beta"/>
</dbReference>
<organism evidence="31 32">
    <name type="scientific">Musa troglodytarum</name>
    <name type="common">fe'i banana</name>
    <dbReference type="NCBI Taxonomy" id="320322"/>
    <lineage>
        <taxon>Eukaryota</taxon>
        <taxon>Viridiplantae</taxon>
        <taxon>Streptophyta</taxon>
        <taxon>Embryophyta</taxon>
        <taxon>Tracheophyta</taxon>
        <taxon>Spermatophyta</taxon>
        <taxon>Magnoliopsida</taxon>
        <taxon>Liliopsida</taxon>
        <taxon>Zingiberales</taxon>
        <taxon>Musaceae</taxon>
        <taxon>Musa</taxon>
    </lineage>
</organism>
<dbReference type="FunFam" id="3.40.50.20:FF:000005">
    <property type="entry name" value="acetyl-CoA carboxylase isoform X2"/>
    <property type="match status" value="1"/>
</dbReference>
<evidence type="ECO:0000256" key="25">
    <source>
        <dbReference type="SAM" id="SignalP"/>
    </source>
</evidence>
<dbReference type="SUPFAM" id="SSF52096">
    <property type="entry name" value="ClpP/crotonase"/>
    <property type="match status" value="2"/>
</dbReference>
<sequence length="2684" mass="299210">MGSPNTTSSSFFLLLLLLHAKLQDLRGEGSWWAAPAAQRRVKIPRRSNTRTPPSYSLITVEARSESQKGEEISQDTKVAALVKTEAVDRKVVVASYFALSFISTKTGKGAEEEAGRYHVDFPPAHLKRQDLPYPLSFFSPSLPILFPLFLSQHPTHPPLLSPVPFYFPLFLRSFRRIFAVSANAFFAVISVCPESGGCCCPVPLPDMNGLVNGTFQVRHAATMSEIDDFCKSLGGKTPIHSILVANNGMAAVKFMRSVRTWAYETFGTEKAILLVAMATPEDLKINAEHIRIADQFVEVPGGTNNNNYANVQLIVELAEITRVSAVWPGWGHASENPELPDALNAKGIIFLGPPAAPMASLGDKIGSSLIAQAAGVPTLPWSGSHVRIPPESCLDSIPEDIYRNACVYTTEEAVASCQVVGYPAMIKASWGGGGKGIRKVHNDDEVRALFKQVQGEVPGSPIFIMKVASQIIEEGPITVAPPETVKQLEQAARRLAKCVGYVGAATVEYLYSMETGEYYFLELNPRLQVEHPVTEWIAEVNLPAAQVAVGMGIPLWQIPEIRRFYGMDHGGGYNAWKRTFVLATPFDFDKAESVWPKGHCIAVRVTSEDPDDGFKPTSGKVQELSFKSKPNVWAYFSVKSGGGIHEFSDSQFGHVFAFGESRALAIANMVLGLKEIQIRGEIRTNVDYTIDLLNASEYRDNKIHTGWLDSRIAMRVRAERPPWYLSVVGGALYKASTSSAAIVSEYVGYLGKGQIPPKLDGNSHVIYAEEEAAGTRLLIDGRTCLLQNDHDPSKLIAETPCKLLRFLISDGAHVETDTPYAEVEVMKMCMPLLLPASGVIHFVMSEGQAMQAGDLIAKLDLDDPSAVRRAEPFHGSFPKLGPPTAVSGKVHQRCAASLSSARMILAGYEHNINEVVQDLLHCLDSPELPFLQWQESMSVLATRLPKDLRNELDTKYKEYEAISTFQKNLDFPAKLLKGVLEGHLSSCTEKEKATQERLVEPLMSLVKSYEGGRESHARVIVRSLFEEYLTVEELFSDSIQADVIERLRLQHKKDLLKIVDIVLSHQGVRSKNKLILRLMEAMVYPNPAAYHDLLIRFSALNHTTYSELALKASQLLEQTKLSELRTSIARSLSELEMFTEEGERLSTPRRKSAINERMEDLVGTPLAVEDALIAFFDHSDPTLQRRVVETYIRRLYQPYLIKESVRMQWHRSGLIASWEFSQEHIEKKNKSQDPSDCLSSVEKHCEKRWGAMVIIKSLQLLPAAINTALKETTQCVNSDIDHEIIPNGFPGCSGKGNMLHVALVGINNQMSTLQDSGDEDQAQERINKLAKILKENTLSSDLQDADVRVISCIIQRDEGRVPMRHSFHWSAEKMYYEEEPLLRHLEPPLSTFLELEKLKGYRNLQYTSSRDRQWHLYTTLDSKAVIRRMFLRTLLRQPSTINGFASSQVLDTEISCAQPSLSFTSISILRSLMAALEELELHVHNTTTRSDHSHMYICILREQQLHDLLPPSRIMALDSCQDETTIYLILKEMALKIHELVGVRMHRLAVCEWEVKVWLNSDGLAAWRIVVTNVTGHTCTVHIYREVENINSHEMVYHSITPANGPLHGVPLNAQYLPLGFIDQKRLVARKNNTTYCYDFPLAFETALRWSWASYASVDARANDNKDLIKFTELVFAEKFGAWGTPLVPASRSSGLNDIGMIAWLMEMSTPEFPDGRKIIVVANDVTFKVGSFGPREDAFFHAVTNLACDKKLPLIYLAANSGARIGAAEEVKSCFKVGWSDESSPERGFHYIYLTPEDYQRIGSSVIAHELKLENGEIRWVIDTIVGKADDLGVENLSGSGAIAGVYSKAYNEIFTLTYVTGRTVGIGAYLARLGMRCIQRLDQPIILTGFSTLNKLLGREVYSSHMQLGGPKIMATNGVVHLTVSDDLEGISAILRWLSYVPPYIGGPLPILRSLDPPERLVEYFPENSCDPRAAICGSNGNNGKWLGGIFDKDSFIETLEGWAKTVVTGRAKLGGIPVGVIAVETQTVMQIIPADPGQLDSHERVVPQAGQVWFPDSATKTAQALLDFNREELPLFILANWRGFSGGQRDLFEGILQAGSTIVENLRTYKQPVFVYIPMTGELRGGAWVVVDSKINPEHIEMYAERTAKGNVLEPEGMIEIKFRTKDLIECMGRLDHEIISLKAKLQDIKAGIVSGDAEVLRKSIMTREKKLLPVYTQIATQFAELHDTSLRMAAKGVIKKVVDWEDSRSFFYKRLHRRVSEGSLVRTVRNAAGEQLSYTSAIELLKKWFLASEQAGAVSAVWEDDDAFFSWRDDSRNYEKYLEELRVQKVFKQLMELGESPSDLQVLPQCLSAVLSKMDSSSRAHLVEDIKKRLNRTRCVLPEERQQPNAKGLKPQVGERPHLLDDLDLGRGVKLLELDVERSLLLLLDRGLDTRTRPRRGRAAPGLNQPIEAELEAEEDGVVIALRLSQRKKPIGDSLELLGPRLGGNAAGGCGRVEVAGGGEEEAAERHLGRQSVERKVVVILSSVVLAEIGFTRRQQSRIVTFPLQDLIFRQYQDQQPRTVKRKSIRSRNHNNLRKEATSQAEKRPSKAAKPKELLGSRALPTSFKAETSSLAFLPRAETVKEARKWKHSSRLTPWPAFSQRALLLFSKSSATRSAMSAIAQNFRLASLAFCGVVRR</sequence>
<feature type="compositionally biased region" description="Basic and acidic residues" evidence="24">
    <location>
        <begin position="2581"/>
        <end position="2599"/>
    </location>
</feature>
<evidence type="ECO:0000256" key="20">
    <source>
        <dbReference type="ARBA" id="ARBA00048065"/>
    </source>
</evidence>
<evidence type="ECO:0000259" key="30">
    <source>
        <dbReference type="PROSITE" id="PS50989"/>
    </source>
</evidence>
<evidence type="ECO:0000259" key="26">
    <source>
        <dbReference type="PROSITE" id="PS50968"/>
    </source>
</evidence>
<dbReference type="CDD" id="cd06850">
    <property type="entry name" value="biotinyl_domain"/>
    <property type="match status" value="1"/>
</dbReference>
<keyword evidence="10" id="KW-0479">Metal-binding</keyword>
<dbReference type="PROSITE" id="PS50989">
    <property type="entry name" value="COA_CT_CTER"/>
    <property type="match status" value="1"/>
</dbReference>
<evidence type="ECO:0000313" key="31">
    <source>
        <dbReference type="EMBL" id="URE46340.1"/>
    </source>
</evidence>
<feature type="domain" description="Lipoyl-binding" evidence="26">
    <location>
        <begin position="786"/>
        <end position="860"/>
    </location>
</feature>
<evidence type="ECO:0000259" key="27">
    <source>
        <dbReference type="PROSITE" id="PS50975"/>
    </source>
</evidence>
<dbReference type="Proteomes" id="UP001055439">
    <property type="component" value="Chromosome 9"/>
</dbReference>
<evidence type="ECO:0000256" key="10">
    <source>
        <dbReference type="ARBA" id="ARBA00022723"/>
    </source>
</evidence>
<dbReference type="FunFam" id="3.30.1490.20:FF:000003">
    <property type="entry name" value="acetyl-CoA carboxylase isoform X1"/>
    <property type="match status" value="1"/>
</dbReference>
<feature type="domain" description="ATP-grasp" evidence="27">
    <location>
        <begin position="391"/>
        <end position="445"/>
    </location>
</feature>
<evidence type="ECO:0000256" key="19">
    <source>
        <dbReference type="ARBA" id="ARBA00023268"/>
    </source>
</evidence>
<dbReference type="InterPro" id="IPR016185">
    <property type="entry name" value="PreATP-grasp_dom_sf"/>
</dbReference>
<feature type="domain" description="Biotin carboxylation" evidence="28">
    <location>
        <begin position="238"/>
        <end position="713"/>
    </location>
</feature>
<dbReference type="InterPro" id="IPR013815">
    <property type="entry name" value="ATP_grasp_subdomain_1"/>
</dbReference>
<evidence type="ECO:0000256" key="15">
    <source>
        <dbReference type="ARBA" id="ARBA00023098"/>
    </source>
</evidence>
<feature type="domain" description="ATP-grasp" evidence="27">
    <location>
        <begin position="481"/>
        <end position="553"/>
    </location>
</feature>
<dbReference type="InterPro" id="IPR011763">
    <property type="entry name" value="COA_CT_C"/>
</dbReference>
<protein>
    <submittedName>
        <fullName evidence="31">Acetyl-CoA carboxylase</fullName>
    </submittedName>
</protein>
<keyword evidence="11 23" id="KW-0547">Nucleotide-binding</keyword>
<evidence type="ECO:0000256" key="6">
    <source>
        <dbReference type="ARBA" id="ARBA00022516"/>
    </source>
</evidence>
<evidence type="ECO:0000313" key="32">
    <source>
        <dbReference type="Proteomes" id="UP001055439"/>
    </source>
</evidence>
<dbReference type="InterPro" id="IPR013537">
    <property type="entry name" value="AcCoA_COase_cen"/>
</dbReference>
<dbReference type="FunFam" id="2.40.50.100:FF:000005">
    <property type="entry name" value="Acetyl-CoA carboxylase 1"/>
    <property type="match status" value="1"/>
</dbReference>
<dbReference type="PROSITE" id="PS50980">
    <property type="entry name" value="COA_CT_NTER"/>
    <property type="match status" value="1"/>
</dbReference>